<dbReference type="Pfam" id="PF01041">
    <property type="entry name" value="DegT_DnrJ_EryC1"/>
    <property type="match status" value="1"/>
</dbReference>
<dbReference type="InterPro" id="IPR015424">
    <property type="entry name" value="PyrdxlP-dep_Trfase"/>
</dbReference>
<keyword evidence="6" id="KW-0032">Aminotransferase</keyword>
<evidence type="ECO:0000313" key="7">
    <source>
        <dbReference type="Proteomes" id="UP000051950"/>
    </source>
</evidence>
<organism evidence="6 7">
    <name type="scientific">Pedobacter ginsenosidimutans</name>
    <dbReference type="NCBI Taxonomy" id="687842"/>
    <lineage>
        <taxon>Bacteria</taxon>
        <taxon>Pseudomonadati</taxon>
        <taxon>Bacteroidota</taxon>
        <taxon>Sphingobacteriia</taxon>
        <taxon>Sphingobacteriales</taxon>
        <taxon>Sphingobacteriaceae</taxon>
        <taxon>Pedobacter</taxon>
    </lineage>
</organism>
<dbReference type="AlphaFoldDB" id="A0A0T5VK00"/>
<evidence type="ECO:0000256" key="3">
    <source>
        <dbReference type="PIRSR" id="PIRSR000390-1"/>
    </source>
</evidence>
<dbReference type="OrthoDB" id="9810913at2"/>
<dbReference type="RefSeq" id="WP_057934188.1">
    <property type="nucleotide sequence ID" value="NZ_LMZQ01000023.1"/>
</dbReference>
<dbReference type="CDD" id="cd00616">
    <property type="entry name" value="AHBA_syn"/>
    <property type="match status" value="1"/>
</dbReference>
<dbReference type="InterPro" id="IPR000653">
    <property type="entry name" value="DegT/StrS_aminotransferase"/>
</dbReference>
<feature type="active site" description="Proton acceptor" evidence="3">
    <location>
        <position position="181"/>
    </location>
</feature>
<keyword evidence="1 4" id="KW-0663">Pyridoxal phosphate</keyword>
<dbReference type="GO" id="GO:0030170">
    <property type="term" value="F:pyridoxal phosphate binding"/>
    <property type="evidence" value="ECO:0007669"/>
    <property type="project" value="TreeGrafter"/>
</dbReference>
<reference evidence="6 7" key="1">
    <citation type="submission" date="2015-11" db="EMBL/GenBank/DDBJ databases">
        <title>Sequence of Pedobacter ginsenosidimutans.</title>
        <authorList>
            <person name="Carson E."/>
            <person name="Keyser V."/>
            <person name="Newman J."/>
            <person name="Miller J."/>
        </authorList>
    </citation>
    <scope>NUCLEOTIDE SEQUENCE [LARGE SCALE GENOMIC DNA]</scope>
    <source>
        <strain evidence="6 7">KACC 14530</strain>
    </source>
</reference>
<dbReference type="GO" id="GO:0000271">
    <property type="term" value="P:polysaccharide biosynthetic process"/>
    <property type="evidence" value="ECO:0007669"/>
    <property type="project" value="TreeGrafter"/>
</dbReference>
<feature type="modified residue" description="N6-(pyridoxal phosphate)lysine" evidence="4">
    <location>
        <position position="181"/>
    </location>
</feature>
<sequence>MIPVTKPFLPKQADFKSYVSSIWARQWLTNNGPLVNELELKLQQYLELPHLLYVTNGTIALQLAIQALDVKGEIITTPFSFVATTSSIVWQGCKPVFVDIDEDTLNIDPNKIEAAITADTTAILATHVFGNPCDIEAIDRIAKKHGLKVIYDAAHCFGTKYKGKSIFAYGDVSTTSFHATKLFHTIEGGAVFTQNPEILKRMALMRNFGYSGVDTFSEIGTNAKNSEFHAAMGLCNLKHIDQILSKRKELSQHYEMRLNKIEAQFQVIQADTEFNYAYYPVIFRSEEVMLDCMKQLELVQVYCRRYFYPSLSALPYIDKVNMPICDSISKRIMCLPLYHTLTSADQDLVVRIILRTQNYRKKQVLKLADYGTMVNGSIGMVVNGN</sequence>
<dbReference type="InterPro" id="IPR015421">
    <property type="entry name" value="PyrdxlP-dep_Trfase_major"/>
</dbReference>
<dbReference type="Proteomes" id="UP000051950">
    <property type="component" value="Unassembled WGS sequence"/>
</dbReference>
<dbReference type="GO" id="GO:0008483">
    <property type="term" value="F:transaminase activity"/>
    <property type="evidence" value="ECO:0007669"/>
    <property type="project" value="UniProtKB-KW"/>
</dbReference>
<keyword evidence="6" id="KW-0808">Transferase</keyword>
<dbReference type="EMBL" id="LMZQ01000023">
    <property type="protein sequence ID" value="KRT14182.1"/>
    <property type="molecule type" value="Genomic_DNA"/>
</dbReference>
<accession>A0A0T5VK00</accession>
<dbReference type="Gene3D" id="3.40.640.10">
    <property type="entry name" value="Type I PLP-dependent aspartate aminotransferase-like (Major domain)"/>
    <property type="match status" value="1"/>
</dbReference>
<name>A0A0T5VK00_9SPHI</name>
<comment type="similarity">
    <text evidence="2 5">Belongs to the DegT/DnrJ/EryC1 family.</text>
</comment>
<evidence type="ECO:0000256" key="5">
    <source>
        <dbReference type="RuleBase" id="RU004508"/>
    </source>
</evidence>
<dbReference type="STRING" id="687842.ASU31_20790"/>
<dbReference type="PIRSF" id="PIRSF000390">
    <property type="entry name" value="PLP_StrS"/>
    <property type="match status" value="1"/>
</dbReference>
<evidence type="ECO:0000256" key="4">
    <source>
        <dbReference type="PIRSR" id="PIRSR000390-2"/>
    </source>
</evidence>
<evidence type="ECO:0000256" key="1">
    <source>
        <dbReference type="ARBA" id="ARBA00022898"/>
    </source>
</evidence>
<evidence type="ECO:0000256" key="2">
    <source>
        <dbReference type="ARBA" id="ARBA00037999"/>
    </source>
</evidence>
<evidence type="ECO:0000313" key="6">
    <source>
        <dbReference type="EMBL" id="KRT14182.1"/>
    </source>
</evidence>
<proteinExistence type="inferred from homology"/>
<comment type="caution">
    <text evidence="6">The sequence shown here is derived from an EMBL/GenBank/DDBJ whole genome shotgun (WGS) entry which is preliminary data.</text>
</comment>
<keyword evidence="7" id="KW-1185">Reference proteome</keyword>
<gene>
    <name evidence="6" type="ORF">ASU31_20790</name>
</gene>
<dbReference type="PANTHER" id="PTHR30244:SF9">
    <property type="entry name" value="PROTEIN RV3402C"/>
    <property type="match status" value="1"/>
</dbReference>
<dbReference type="PANTHER" id="PTHR30244">
    <property type="entry name" value="TRANSAMINASE"/>
    <property type="match status" value="1"/>
</dbReference>
<dbReference type="SUPFAM" id="SSF53383">
    <property type="entry name" value="PLP-dependent transferases"/>
    <property type="match status" value="1"/>
</dbReference>
<protein>
    <submittedName>
        <fullName evidence="6">Aminotransferase DegT</fullName>
    </submittedName>
</protein>